<dbReference type="OrthoDB" id="2977433at2759"/>
<name>A0A8H5GRD9_9AGAR</name>
<evidence type="ECO:0000313" key="3">
    <source>
        <dbReference type="Proteomes" id="UP000518752"/>
    </source>
</evidence>
<evidence type="ECO:0000313" key="2">
    <source>
        <dbReference type="EMBL" id="KAF5369732.1"/>
    </source>
</evidence>
<comment type="caution">
    <text evidence="2">The sequence shown here is derived from an EMBL/GenBank/DDBJ whole genome shotgun (WGS) entry which is preliminary data.</text>
</comment>
<feature type="compositionally biased region" description="Basic and acidic residues" evidence="1">
    <location>
        <begin position="218"/>
        <end position="228"/>
    </location>
</feature>
<protein>
    <submittedName>
        <fullName evidence="2">Uncharacterized protein</fullName>
    </submittedName>
</protein>
<dbReference type="Proteomes" id="UP000518752">
    <property type="component" value="Unassembled WGS sequence"/>
</dbReference>
<keyword evidence="3" id="KW-1185">Reference proteome</keyword>
<proteinExistence type="predicted"/>
<dbReference type="AlphaFoldDB" id="A0A8H5GRD9"/>
<gene>
    <name evidence="2" type="ORF">D9757_012000</name>
</gene>
<evidence type="ECO:0000256" key="1">
    <source>
        <dbReference type="SAM" id="MobiDB-lite"/>
    </source>
</evidence>
<reference evidence="2 3" key="1">
    <citation type="journal article" date="2020" name="ISME J.">
        <title>Uncovering the hidden diversity of litter-decomposition mechanisms in mushroom-forming fungi.</title>
        <authorList>
            <person name="Floudas D."/>
            <person name="Bentzer J."/>
            <person name="Ahren D."/>
            <person name="Johansson T."/>
            <person name="Persson P."/>
            <person name="Tunlid A."/>
        </authorList>
    </citation>
    <scope>NUCLEOTIDE SEQUENCE [LARGE SCALE GENOMIC DNA]</scope>
    <source>
        <strain evidence="2 3">CBS 406.79</strain>
    </source>
</reference>
<accession>A0A8H5GRD9</accession>
<feature type="region of interest" description="Disordered" evidence="1">
    <location>
        <begin position="181"/>
        <end position="228"/>
    </location>
</feature>
<feature type="compositionally biased region" description="Acidic residues" evidence="1">
    <location>
        <begin position="193"/>
        <end position="217"/>
    </location>
</feature>
<dbReference type="EMBL" id="JAACJN010000125">
    <property type="protein sequence ID" value="KAF5369732.1"/>
    <property type="molecule type" value="Genomic_DNA"/>
</dbReference>
<sequence>MLPPSAQPQPQPSLFIDPEVSIPPNLQERIDQFITQPSNQFSVYGPLNMYLCDKFPKDQYLVKPQGRFRAEVPTRSPSPAGSDHSSIFSTDSYGRTPIFIDHKCHPDFIISQYGHDGHDIARAIIEINSLASNSKLKVLKEDTERQLVDYMEFAGERWQGHLLSVGWVGSEVVLVENRPTATSTGRLPAGQFSEDDQGMDVDGEEYEGADYSDDEGDKDQPETSLGEHYDVEGYDYRGSSFKLVHPKHRWVPFQAGQFVAALNNVKALGEIYARSK</sequence>
<organism evidence="2 3">
    <name type="scientific">Collybiopsis confluens</name>
    <dbReference type="NCBI Taxonomy" id="2823264"/>
    <lineage>
        <taxon>Eukaryota</taxon>
        <taxon>Fungi</taxon>
        <taxon>Dikarya</taxon>
        <taxon>Basidiomycota</taxon>
        <taxon>Agaricomycotina</taxon>
        <taxon>Agaricomycetes</taxon>
        <taxon>Agaricomycetidae</taxon>
        <taxon>Agaricales</taxon>
        <taxon>Marasmiineae</taxon>
        <taxon>Omphalotaceae</taxon>
        <taxon>Collybiopsis</taxon>
    </lineage>
</organism>